<sequence>MSLKACERCGVIGRPDDDACWSCGRPPRSTAPLPAPDEAKPAGALWPVVLAAMVVGTQFLYALFNAEVVRLRLGFLGALAATAAAGLVFGWRRSWVLSAAFAAGGASAAFYGRFDPAGYAFYWLLLAALPFHVVLRRFGNRLGRLPTLPPRRRRAPSLQDEEDRTFAKLREIEEHRAQLGRSRALLARERDARPLAEVREKLGHADEVLRRQRTRHTAHLWAIEAVRWQHRLAPVVAGLDRPGDPEGRLERLAAAAGEGRRLLHDLERDAETAASEEGKRCLAQLRTLLGRCDEIREAIVVSHALQSIRRIDPAGDRAAALSPQPLESLRADLHPGTSLTAALAAFELEHERLVDDDREARDVQRFVRQLEREG</sequence>
<feature type="transmembrane region" description="Helical" evidence="1">
    <location>
        <begin position="117"/>
        <end position="135"/>
    </location>
</feature>
<name>A0A6J4M6Y5_9BACT</name>
<accession>A0A6J4M6Y5</accession>
<gene>
    <name evidence="2" type="ORF">AVDCRST_MAG68-3617</name>
</gene>
<evidence type="ECO:0000256" key="1">
    <source>
        <dbReference type="SAM" id="Phobius"/>
    </source>
</evidence>
<keyword evidence="1" id="KW-0812">Transmembrane</keyword>
<feature type="transmembrane region" description="Helical" evidence="1">
    <location>
        <begin position="44"/>
        <end position="64"/>
    </location>
</feature>
<keyword evidence="1" id="KW-1133">Transmembrane helix</keyword>
<proteinExistence type="predicted"/>
<reference evidence="2" key="1">
    <citation type="submission" date="2020-02" db="EMBL/GenBank/DDBJ databases">
        <authorList>
            <person name="Meier V. D."/>
        </authorList>
    </citation>
    <scope>NUCLEOTIDE SEQUENCE</scope>
    <source>
        <strain evidence="2">AVDCRST_MAG68</strain>
    </source>
</reference>
<keyword evidence="1" id="KW-0472">Membrane</keyword>
<dbReference type="AlphaFoldDB" id="A0A6J4M6Y5"/>
<dbReference type="EMBL" id="CADCTW010000167">
    <property type="protein sequence ID" value="CAA9349926.1"/>
    <property type="molecule type" value="Genomic_DNA"/>
</dbReference>
<protein>
    <submittedName>
        <fullName evidence="2">Uncharacterized protein</fullName>
    </submittedName>
</protein>
<feature type="transmembrane region" description="Helical" evidence="1">
    <location>
        <begin position="71"/>
        <end position="91"/>
    </location>
</feature>
<evidence type="ECO:0000313" key="2">
    <source>
        <dbReference type="EMBL" id="CAA9349926.1"/>
    </source>
</evidence>
<organism evidence="2">
    <name type="scientific">uncultured Gemmatimonadota bacterium</name>
    <dbReference type="NCBI Taxonomy" id="203437"/>
    <lineage>
        <taxon>Bacteria</taxon>
        <taxon>Pseudomonadati</taxon>
        <taxon>Gemmatimonadota</taxon>
        <taxon>environmental samples</taxon>
    </lineage>
</organism>